<dbReference type="AlphaFoldDB" id="A0A384JB98"/>
<dbReference type="RefSeq" id="XP_001559342.1">
    <property type="nucleotide sequence ID" value="XM_001559292.2"/>
</dbReference>
<protein>
    <recommendedName>
        <fullName evidence="3">Magnesium chelatase</fullName>
    </recommendedName>
</protein>
<evidence type="ECO:0008006" key="3">
    <source>
        <dbReference type="Google" id="ProtNLM"/>
    </source>
</evidence>
<gene>
    <name evidence="1" type="ORF">BCIN_03g01660</name>
</gene>
<dbReference type="GeneID" id="5439960"/>
<name>A0A384JB98_BOTFB</name>
<evidence type="ECO:0000313" key="1">
    <source>
        <dbReference type="EMBL" id="ATZ47885.1"/>
    </source>
</evidence>
<proteinExistence type="predicted"/>
<dbReference type="Proteomes" id="UP000001798">
    <property type="component" value="Chromosome 3"/>
</dbReference>
<dbReference type="Gene3D" id="1.10.8.80">
    <property type="entry name" value="Magnesium chelatase subunit I, C-Terminal domain"/>
    <property type="match status" value="1"/>
</dbReference>
<keyword evidence="2" id="KW-1185">Reference proteome</keyword>
<dbReference type="PANTHER" id="PTHR11603">
    <property type="entry name" value="AAA FAMILY ATPASE"/>
    <property type="match status" value="1"/>
</dbReference>
<dbReference type="EMBL" id="CP009807">
    <property type="protein sequence ID" value="ATZ47885.1"/>
    <property type="molecule type" value="Genomic_DNA"/>
</dbReference>
<reference evidence="1 2" key="2">
    <citation type="journal article" date="2012" name="Eukaryot. Cell">
        <title>Genome update of Botrytis cinerea strains B05.10 and T4.</title>
        <authorList>
            <person name="Staats M."/>
            <person name="van Kan J.A."/>
        </authorList>
    </citation>
    <scope>NUCLEOTIDE SEQUENCE [LARGE SCALE GENOMIC DNA]</scope>
    <source>
        <strain evidence="1 2">B05.10</strain>
    </source>
</reference>
<reference evidence="1 2" key="3">
    <citation type="journal article" date="2017" name="Mol. Plant Pathol.">
        <title>A gapless genome sequence of the fungus Botrytis cinerea.</title>
        <authorList>
            <person name="Van Kan J.A."/>
            <person name="Stassen J.H."/>
            <person name="Mosbach A."/>
            <person name="Van Der Lee T.A."/>
            <person name="Faino L."/>
            <person name="Farmer A.D."/>
            <person name="Papasotiriou D.G."/>
            <person name="Zhou S."/>
            <person name="Seidl M.F."/>
            <person name="Cottam E."/>
            <person name="Edel D."/>
            <person name="Hahn M."/>
            <person name="Schwartz D.C."/>
            <person name="Dietrich R.A."/>
            <person name="Widdison S."/>
            <person name="Scalliet G."/>
        </authorList>
    </citation>
    <scope>NUCLEOTIDE SEQUENCE [LARGE SCALE GENOMIC DNA]</scope>
    <source>
        <strain evidence="1 2">B05.10</strain>
    </source>
</reference>
<dbReference type="OrthoDB" id="5582146at2759"/>
<dbReference type="KEGG" id="bfu:BCIN_03g01660"/>
<dbReference type="VEuPathDB" id="FungiDB:Bcin03g01660"/>
<evidence type="ECO:0000313" key="2">
    <source>
        <dbReference type="Proteomes" id="UP000001798"/>
    </source>
</evidence>
<dbReference type="OMA" id="HWHDPED"/>
<organism evidence="1 2">
    <name type="scientific">Botryotinia fuckeliana (strain B05.10)</name>
    <name type="common">Noble rot fungus</name>
    <name type="synonym">Botrytis cinerea</name>
    <dbReference type="NCBI Taxonomy" id="332648"/>
    <lineage>
        <taxon>Eukaryota</taxon>
        <taxon>Fungi</taxon>
        <taxon>Dikarya</taxon>
        <taxon>Ascomycota</taxon>
        <taxon>Pezizomycotina</taxon>
        <taxon>Leotiomycetes</taxon>
        <taxon>Helotiales</taxon>
        <taxon>Sclerotiniaceae</taxon>
        <taxon>Botrytis</taxon>
    </lineage>
</organism>
<accession>A0A384JB98</accession>
<dbReference type="PANTHER" id="PTHR11603:SF132">
    <property type="entry name" value="C2H2-TYPE DOMAIN-CONTAINING PROTEIN"/>
    <property type="match status" value="1"/>
</dbReference>
<dbReference type="InterPro" id="IPR052041">
    <property type="entry name" value="Nucleic_acid_metab_PIN/TRAM"/>
</dbReference>
<reference evidence="1 2" key="1">
    <citation type="journal article" date="2011" name="PLoS Genet.">
        <title>Genomic analysis of the necrotrophic fungal pathogens Sclerotinia sclerotiorum and Botrytis cinerea.</title>
        <authorList>
            <person name="Amselem J."/>
            <person name="Cuomo C.A."/>
            <person name="van Kan J.A."/>
            <person name="Viaud M."/>
            <person name="Benito E.P."/>
            <person name="Couloux A."/>
            <person name="Coutinho P.M."/>
            <person name="de Vries R.P."/>
            <person name="Dyer P.S."/>
            <person name="Fillinger S."/>
            <person name="Fournier E."/>
            <person name="Gout L."/>
            <person name="Hahn M."/>
            <person name="Kohn L."/>
            <person name="Lapalu N."/>
            <person name="Plummer K.M."/>
            <person name="Pradier J.M."/>
            <person name="Quevillon E."/>
            <person name="Sharon A."/>
            <person name="Simon A."/>
            <person name="ten Have A."/>
            <person name="Tudzynski B."/>
            <person name="Tudzynski P."/>
            <person name="Wincker P."/>
            <person name="Andrew M."/>
            <person name="Anthouard V."/>
            <person name="Beever R.E."/>
            <person name="Beffa R."/>
            <person name="Benoit I."/>
            <person name="Bouzid O."/>
            <person name="Brault B."/>
            <person name="Chen Z."/>
            <person name="Choquer M."/>
            <person name="Collemare J."/>
            <person name="Cotton P."/>
            <person name="Danchin E.G."/>
            <person name="Da Silva C."/>
            <person name="Gautier A."/>
            <person name="Giraud C."/>
            <person name="Giraud T."/>
            <person name="Gonzalez C."/>
            <person name="Grossetete S."/>
            <person name="Guldener U."/>
            <person name="Henrissat B."/>
            <person name="Howlett B.J."/>
            <person name="Kodira C."/>
            <person name="Kretschmer M."/>
            <person name="Lappartient A."/>
            <person name="Leroch M."/>
            <person name="Levis C."/>
            <person name="Mauceli E."/>
            <person name="Neuveglise C."/>
            <person name="Oeser B."/>
            <person name="Pearson M."/>
            <person name="Poulain J."/>
            <person name="Poussereau N."/>
            <person name="Quesneville H."/>
            <person name="Rascle C."/>
            <person name="Schumacher J."/>
            <person name="Segurens B."/>
            <person name="Sexton A."/>
            <person name="Silva E."/>
            <person name="Sirven C."/>
            <person name="Soanes D.M."/>
            <person name="Talbot N.J."/>
            <person name="Templeton M."/>
            <person name="Yandava C."/>
            <person name="Yarden O."/>
            <person name="Zeng Q."/>
            <person name="Rollins J.A."/>
            <person name="Lebrun M.H."/>
            <person name="Dickman M."/>
        </authorList>
    </citation>
    <scope>NUCLEOTIDE SEQUENCE [LARGE SCALE GENOMIC DNA]</scope>
    <source>
        <strain evidence="1 2">B05.10</strain>
    </source>
</reference>
<sequence>MADEELINKIHELSDLELAALICLVAEEHCIIDTDPEVLGDLIQELQLVASKVFGLTYAVIDCNSHTTLDDFAHAILSVDAAPTRTNSPAISRRDSYFLQTPAFQSINRPPVPETTDNKRIANVIIARNLDEAPQQIQIQALELMRTKRLFTRTSIQNAPKRFLFIAAIAGGEGPRLTKHLNDYMFISHVHDPEDGFPNLEDMFTDDTSSTLSVVKRSPTIQAEESLWARISPMDIENLAQQSKNTTVSVEVKQYQQNIASFLRIHRAVATGISAIATKHFDKLVRCLAPLHGLPYATPSLIALAARKIYLHRIEIVSPERERSMQWGSDLDTIREMLDGIGPEDVIEDVLGSAGAEAPL</sequence>